<protein>
    <submittedName>
        <fullName evidence="1">Uncharacterized protein</fullName>
    </submittedName>
</protein>
<organism evidence="1">
    <name type="scientific">Anguilla anguilla</name>
    <name type="common">European freshwater eel</name>
    <name type="synonym">Muraena anguilla</name>
    <dbReference type="NCBI Taxonomy" id="7936"/>
    <lineage>
        <taxon>Eukaryota</taxon>
        <taxon>Metazoa</taxon>
        <taxon>Chordata</taxon>
        <taxon>Craniata</taxon>
        <taxon>Vertebrata</taxon>
        <taxon>Euteleostomi</taxon>
        <taxon>Actinopterygii</taxon>
        <taxon>Neopterygii</taxon>
        <taxon>Teleostei</taxon>
        <taxon>Anguilliformes</taxon>
        <taxon>Anguillidae</taxon>
        <taxon>Anguilla</taxon>
    </lineage>
</organism>
<name>A0A0E9VC46_ANGAN</name>
<dbReference type="EMBL" id="GBXM01033542">
    <property type="protein sequence ID" value="JAH75035.1"/>
    <property type="molecule type" value="Transcribed_RNA"/>
</dbReference>
<reference evidence="1" key="1">
    <citation type="submission" date="2014-11" db="EMBL/GenBank/DDBJ databases">
        <authorList>
            <person name="Amaro Gonzalez C."/>
        </authorList>
    </citation>
    <scope>NUCLEOTIDE SEQUENCE</scope>
</reference>
<proteinExistence type="predicted"/>
<accession>A0A0E9VC46</accession>
<dbReference type="AlphaFoldDB" id="A0A0E9VC46"/>
<sequence>MVILFKNVFCLDIIGLLWKCPENE</sequence>
<reference evidence="1" key="2">
    <citation type="journal article" date="2015" name="Fish Shellfish Immunol.">
        <title>Early steps in the European eel (Anguilla anguilla)-Vibrio vulnificus interaction in the gills: Role of the RtxA13 toxin.</title>
        <authorList>
            <person name="Callol A."/>
            <person name="Pajuelo D."/>
            <person name="Ebbesson L."/>
            <person name="Teles M."/>
            <person name="MacKenzie S."/>
            <person name="Amaro C."/>
        </authorList>
    </citation>
    <scope>NUCLEOTIDE SEQUENCE</scope>
</reference>
<evidence type="ECO:0000313" key="1">
    <source>
        <dbReference type="EMBL" id="JAH75035.1"/>
    </source>
</evidence>